<dbReference type="InterPro" id="IPR036770">
    <property type="entry name" value="Ankyrin_rpt-contain_sf"/>
</dbReference>
<dbReference type="GeneID" id="38112075"/>
<dbReference type="AlphaFoldDB" id="A0A3D8SUG5"/>
<accession>A0A3D8SUG5</accession>
<evidence type="ECO:0000313" key="1">
    <source>
        <dbReference type="EMBL" id="RDW89930.1"/>
    </source>
</evidence>
<protein>
    <submittedName>
        <fullName evidence="1">Uncharacterized protein</fullName>
    </submittedName>
</protein>
<gene>
    <name evidence="1" type="ORF">DSM5745_01705</name>
</gene>
<sequence>MPVLARNRQGHTALSLALIPPSSPSLSQDSISFGHPAQRGLFLLEKGASPHLLTNSGEDILYWIAENKLLSDEATHNLIITFLQRINTTTSKTDTTGGKAGIHETYQQHFLPNPGALQTLFAAVSRGKLKSTTLLLSLGLHERINELHPVRNWTALDQALSSAETSRRRHIELLSAYKPNTRAAATKANLVFHDDQGPPARAAEAYYAFPDVIRYLRNAGSCRKCEMNSASHEDMDGSYISQPQEWDWTSIYHTKFTPATQPNREQWGMLYALARYRAGWARQVDAMAEDYAYRDWRPDVRFIEDGKEDDLVRMIIDRIGEPIEGTDGAVRLEAEDPHLGVVLVTVVDRKIVGKTRMENLEK</sequence>
<reference evidence="1 2" key="1">
    <citation type="journal article" date="2018" name="IMA Fungus">
        <title>IMA Genome-F 9: Draft genome sequence of Annulohypoxylon stygium, Aspergillus mulundensis, Berkeleyomyces basicola (syn. Thielaviopsis basicola), Ceratocystis smalleyi, two Cercospora beticola strains, Coleophoma cylindrospora, Fusarium fracticaudum, Phialophora cf. hyalina, and Morchella septimelata.</title>
        <authorList>
            <person name="Wingfield B.D."/>
            <person name="Bills G.F."/>
            <person name="Dong Y."/>
            <person name="Huang W."/>
            <person name="Nel W.J."/>
            <person name="Swalarsk-Parry B.S."/>
            <person name="Vaghefi N."/>
            <person name="Wilken P.M."/>
            <person name="An Z."/>
            <person name="de Beer Z.W."/>
            <person name="De Vos L."/>
            <person name="Chen L."/>
            <person name="Duong T.A."/>
            <person name="Gao Y."/>
            <person name="Hammerbacher A."/>
            <person name="Kikkert J.R."/>
            <person name="Li Y."/>
            <person name="Li H."/>
            <person name="Li K."/>
            <person name="Li Q."/>
            <person name="Liu X."/>
            <person name="Ma X."/>
            <person name="Naidoo K."/>
            <person name="Pethybridge S.J."/>
            <person name="Sun J."/>
            <person name="Steenkamp E.T."/>
            <person name="van der Nest M.A."/>
            <person name="van Wyk S."/>
            <person name="Wingfield M.J."/>
            <person name="Xiong C."/>
            <person name="Yue Q."/>
            <person name="Zhang X."/>
        </authorList>
    </citation>
    <scope>NUCLEOTIDE SEQUENCE [LARGE SCALE GENOMIC DNA]</scope>
    <source>
        <strain evidence="1 2">DSM 5745</strain>
    </source>
</reference>
<dbReference type="STRING" id="1810919.A0A3D8SUG5"/>
<dbReference type="Gene3D" id="1.25.40.20">
    <property type="entry name" value="Ankyrin repeat-containing domain"/>
    <property type="match status" value="1"/>
</dbReference>
<organism evidence="1 2">
    <name type="scientific">Aspergillus mulundensis</name>
    <dbReference type="NCBI Taxonomy" id="1810919"/>
    <lineage>
        <taxon>Eukaryota</taxon>
        <taxon>Fungi</taxon>
        <taxon>Dikarya</taxon>
        <taxon>Ascomycota</taxon>
        <taxon>Pezizomycotina</taxon>
        <taxon>Eurotiomycetes</taxon>
        <taxon>Eurotiomycetidae</taxon>
        <taxon>Eurotiales</taxon>
        <taxon>Aspergillaceae</taxon>
        <taxon>Aspergillus</taxon>
        <taxon>Aspergillus subgen. Nidulantes</taxon>
    </lineage>
</organism>
<dbReference type="EMBL" id="PVWQ01000002">
    <property type="protein sequence ID" value="RDW89930.1"/>
    <property type="molecule type" value="Genomic_DNA"/>
</dbReference>
<dbReference type="Proteomes" id="UP000256690">
    <property type="component" value="Unassembled WGS sequence"/>
</dbReference>
<comment type="caution">
    <text evidence="1">The sequence shown here is derived from an EMBL/GenBank/DDBJ whole genome shotgun (WGS) entry which is preliminary data.</text>
</comment>
<name>A0A3D8SUG5_9EURO</name>
<evidence type="ECO:0000313" key="2">
    <source>
        <dbReference type="Proteomes" id="UP000256690"/>
    </source>
</evidence>
<dbReference type="RefSeq" id="XP_026606884.1">
    <property type="nucleotide sequence ID" value="XM_026743721.1"/>
</dbReference>
<dbReference type="OrthoDB" id="626167at2759"/>
<keyword evidence="2" id="KW-1185">Reference proteome</keyword>
<proteinExistence type="predicted"/>